<dbReference type="SUPFAM" id="SSF82714">
    <property type="entry name" value="Multidrug efflux transporter AcrB TolC docking domain, DN and DC subdomains"/>
    <property type="match status" value="2"/>
</dbReference>
<dbReference type="Gene3D" id="3.30.2090.10">
    <property type="entry name" value="Multidrug efflux transporter AcrB TolC docking domain, DN and DC subdomains"/>
    <property type="match status" value="2"/>
</dbReference>
<keyword evidence="3" id="KW-1185">Reference proteome</keyword>
<protein>
    <submittedName>
        <fullName evidence="2">Multidrug transporter MdtB</fullName>
    </submittedName>
</protein>
<dbReference type="InterPro" id="IPR001036">
    <property type="entry name" value="Acrflvin-R"/>
</dbReference>
<feature type="transmembrane region" description="Helical" evidence="1">
    <location>
        <begin position="570"/>
        <end position="594"/>
    </location>
</feature>
<sequence length="1122" mass="124751">MSNRSFKLTNFAVDNRITVYFFTVLMIISGIWAYQSTPKEQFPEVVFPYFMVNTIYPGTSPSDMENLVTRPLEKELKSINGIKNLTSKSLQDVSLIVIEFETNVNQQKASQDVKDAVDKAKPDLPDNLLDEPEVTEIDLSEVPILNINMSGDLSLVRIKDLAEELQEDIEGLEEITRVDIVGALNREIQINVDLYKMQAAGLTFQTIGEAVAQENMTISGGQIDVGGMERTMRVIGEFQDVKEIENIVLRDGLFLKDVASVVDGFEDREDYARLNQDDVITLNVIKKSGKNLIQAIDKIKVMLADFEEKAPESLEITPTGDQSDMTRNNVSNLFNTIILGFLVVVVVLMFFMGVDNALFVAVAIPLSMLVAFIFLPVADFTLNMVVLMALILVLGIVVDNSIVVVENIYRHYMFTPNLPIAPAVKRGVGEVAIPVFSGTLTTMAPFFPLIFWTGIMGQFMMYIPVTIIITLAASMLVAYTMNPVFAVTFMRYRGDQERKVNHKKNIILAASGAGAGILFHLVSWPMIANLIIASVLLFLLVRYVLEGLIDKFQKRVIPGMMRSYQSTLRFLLKGRGAYIIVGSTVALLFITIFLTAQFGPKVVLFPENKDPDKIMVYLSMPSGTDIEKTDSVTSIIENRVMETLGENNSDVDYVISNVATNAGQDIFERTTQAKLAKVTVGFVDYEDRTGPHTEMYVNQFREALEGIPGADIIVDVEAMGPPTGKPINLEISGEDIDRLVTLSEDIHSYIVDTLKIEGIEELKTDMEVSKPEILVNINRRKARELGLSTAYIGSTLRTAIYGSEVSKFREGEDEYPIMVRLDKTYRDDIQTLMDQTLIVPTSNGRGVNNVPISSVVNVNYESSYGGIIRKDYERVITLSSNILDGYNANEIVEQLRNSLANYDMPDGYNWEFTGEQEDQQESASFLSLALFLAVGLIFIILVTQFNSITKPLIILVQVLFSIIGVLLGFIVFNIDISVILTGMGIIAVAGIVVKNAIILIDYADVSIDSNPKEAKVREKIIEAGRVRLTPVLLTAASTIFGLLPLAIGMNIDFASLFENLDPNIFFGGMSAVFWGPLAWTIIFGLAFATFLTLVVVPAMYFMWYVAKVRKERRKVHKAILQS</sequence>
<dbReference type="KEGG" id="blq:L21SP5_02209"/>
<feature type="transmembrane region" description="Helical" evidence="1">
    <location>
        <begin position="530"/>
        <end position="549"/>
    </location>
</feature>
<dbReference type="PATRIC" id="fig|1307839.3.peg.2327"/>
<dbReference type="GO" id="GO:0005886">
    <property type="term" value="C:plasma membrane"/>
    <property type="evidence" value="ECO:0007669"/>
    <property type="project" value="TreeGrafter"/>
</dbReference>
<dbReference type="OrthoDB" id="9798415at2"/>
<feature type="transmembrane region" description="Helical" evidence="1">
    <location>
        <begin position="978"/>
        <end position="1005"/>
    </location>
</feature>
<gene>
    <name evidence="2" type="primary">mdtB</name>
    <name evidence="2" type="ORF">L21SP5_02209</name>
</gene>
<dbReference type="InterPro" id="IPR027463">
    <property type="entry name" value="AcrB_DN_DC_subdom"/>
</dbReference>
<dbReference type="Gene3D" id="3.30.70.1320">
    <property type="entry name" value="Multidrug efflux transporter AcrB pore domain like"/>
    <property type="match status" value="1"/>
</dbReference>
<feature type="transmembrane region" description="Helical" evidence="1">
    <location>
        <begin position="1026"/>
        <end position="1051"/>
    </location>
</feature>
<feature type="transmembrane region" description="Helical" evidence="1">
    <location>
        <begin position="431"/>
        <end position="455"/>
    </location>
</feature>
<name>A0A0S2I0T5_9BACT</name>
<proteinExistence type="predicted"/>
<evidence type="ECO:0000256" key="1">
    <source>
        <dbReference type="SAM" id="Phobius"/>
    </source>
</evidence>
<reference evidence="2 3" key="1">
    <citation type="submission" date="2015-11" db="EMBL/GenBank/DDBJ databases">
        <title>Description and complete genome sequence of a novel strain predominating in hypersaline microbial mats and representing a new family of the Bacteriodetes phylum.</title>
        <authorList>
            <person name="Spring S."/>
            <person name="Bunk B."/>
            <person name="Sproer C."/>
            <person name="Klenk H.-P."/>
        </authorList>
    </citation>
    <scope>NUCLEOTIDE SEQUENCE [LARGE SCALE GENOMIC DNA]</scope>
    <source>
        <strain evidence="2 3">L21-Spi-D4</strain>
    </source>
</reference>
<feature type="transmembrane region" description="Helical" evidence="1">
    <location>
        <begin position="461"/>
        <end position="485"/>
    </location>
</feature>
<evidence type="ECO:0000313" key="2">
    <source>
        <dbReference type="EMBL" id="ALO15842.1"/>
    </source>
</evidence>
<feature type="transmembrane region" description="Helical" evidence="1">
    <location>
        <begin position="952"/>
        <end position="972"/>
    </location>
</feature>
<dbReference type="RefSeq" id="WP_057953267.1">
    <property type="nucleotide sequence ID" value="NZ_CP013118.1"/>
</dbReference>
<evidence type="ECO:0000313" key="3">
    <source>
        <dbReference type="Proteomes" id="UP000064893"/>
    </source>
</evidence>
<dbReference type="PANTHER" id="PTHR32063:SF24">
    <property type="entry name" value="CATION EFFLUX SYSTEM (ACRB_ACRD_ACRF FAMILY)"/>
    <property type="match status" value="1"/>
</dbReference>
<dbReference type="SUPFAM" id="SSF82866">
    <property type="entry name" value="Multidrug efflux transporter AcrB transmembrane domain"/>
    <property type="match status" value="2"/>
</dbReference>
<keyword evidence="1" id="KW-0812">Transmembrane</keyword>
<feature type="transmembrane region" description="Helical" evidence="1">
    <location>
        <begin position="17"/>
        <end position="34"/>
    </location>
</feature>
<feature type="transmembrane region" description="Helical" evidence="1">
    <location>
        <begin position="333"/>
        <end position="351"/>
    </location>
</feature>
<accession>A0A0S2I0T5</accession>
<dbReference type="Gene3D" id="3.30.70.1440">
    <property type="entry name" value="Multidrug efflux transporter AcrB pore domain"/>
    <property type="match status" value="1"/>
</dbReference>
<dbReference type="Pfam" id="PF00873">
    <property type="entry name" value="ACR_tran"/>
    <property type="match status" value="1"/>
</dbReference>
<feature type="transmembrane region" description="Helical" evidence="1">
    <location>
        <begin position="506"/>
        <end position="524"/>
    </location>
</feature>
<dbReference type="GO" id="GO:0042910">
    <property type="term" value="F:xenobiotic transmembrane transporter activity"/>
    <property type="evidence" value="ECO:0007669"/>
    <property type="project" value="TreeGrafter"/>
</dbReference>
<feature type="transmembrane region" description="Helical" evidence="1">
    <location>
        <begin position="1071"/>
        <end position="1104"/>
    </location>
</feature>
<keyword evidence="1" id="KW-0472">Membrane</keyword>
<dbReference type="Gene3D" id="1.20.1640.10">
    <property type="entry name" value="Multidrug efflux transporter AcrB transmembrane domain"/>
    <property type="match status" value="2"/>
</dbReference>
<feature type="transmembrane region" description="Helical" evidence="1">
    <location>
        <begin position="925"/>
        <end position="945"/>
    </location>
</feature>
<dbReference type="Proteomes" id="UP000064893">
    <property type="component" value="Chromosome"/>
</dbReference>
<dbReference type="SUPFAM" id="SSF82693">
    <property type="entry name" value="Multidrug efflux transporter AcrB pore domain, PN1, PN2, PC1 and PC2 subdomains"/>
    <property type="match status" value="3"/>
</dbReference>
<keyword evidence="1" id="KW-1133">Transmembrane helix</keyword>
<dbReference type="STRING" id="1307839.L21SP5_02209"/>
<dbReference type="EMBL" id="CP013118">
    <property type="protein sequence ID" value="ALO15842.1"/>
    <property type="molecule type" value="Genomic_DNA"/>
</dbReference>
<feature type="transmembrane region" description="Helical" evidence="1">
    <location>
        <begin position="384"/>
        <end position="405"/>
    </location>
</feature>
<feature type="transmembrane region" description="Helical" evidence="1">
    <location>
        <begin position="358"/>
        <end position="378"/>
    </location>
</feature>
<dbReference type="PANTHER" id="PTHR32063">
    <property type="match status" value="1"/>
</dbReference>
<dbReference type="AlphaFoldDB" id="A0A0S2I0T5"/>
<organism evidence="2 3">
    <name type="scientific">Salinivirga cyanobacteriivorans</name>
    <dbReference type="NCBI Taxonomy" id="1307839"/>
    <lineage>
        <taxon>Bacteria</taxon>
        <taxon>Pseudomonadati</taxon>
        <taxon>Bacteroidota</taxon>
        <taxon>Bacteroidia</taxon>
        <taxon>Bacteroidales</taxon>
        <taxon>Salinivirgaceae</taxon>
        <taxon>Salinivirga</taxon>
    </lineage>
</organism>
<dbReference type="PRINTS" id="PR00702">
    <property type="entry name" value="ACRIFLAVINRP"/>
</dbReference>
<dbReference type="Gene3D" id="3.30.70.1430">
    <property type="entry name" value="Multidrug efflux transporter AcrB pore domain"/>
    <property type="match status" value="2"/>
</dbReference>